<dbReference type="InterPro" id="IPR006311">
    <property type="entry name" value="TAT_signal"/>
</dbReference>
<evidence type="ECO:0000313" key="2">
    <source>
        <dbReference type="EMBL" id="MBD2862036.1"/>
    </source>
</evidence>
<dbReference type="InterPro" id="IPR011050">
    <property type="entry name" value="Pectin_lyase_fold/virulence"/>
</dbReference>
<dbReference type="Proteomes" id="UP000639396">
    <property type="component" value="Unassembled WGS sequence"/>
</dbReference>
<evidence type="ECO:0000313" key="3">
    <source>
        <dbReference type="Proteomes" id="UP000639396"/>
    </source>
</evidence>
<dbReference type="SUPFAM" id="SSF51126">
    <property type="entry name" value="Pectin lyase-like"/>
    <property type="match status" value="1"/>
</dbReference>
<dbReference type="InterPro" id="IPR012334">
    <property type="entry name" value="Pectin_lyas_fold"/>
</dbReference>
<dbReference type="SMART" id="SM00710">
    <property type="entry name" value="PbH1"/>
    <property type="match status" value="10"/>
</dbReference>
<dbReference type="PROSITE" id="PS51318">
    <property type="entry name" value="TAT"/>
    <property type="match status" value="1"/>
</dbReference>
<dbReference type="Pfam" id="PF12708">
    <property type="entry name" value="Pect-lyase_RHGA_epim"/>
    <property type="match status" value="1"/>
</dbReference>
<sequence length="807" mass="87197">MSKQAVKISRRKMLSALGMAGVAGVAGVSLRAAESHGQSVTSLVYGNPGGGEPNPGHVVTLTLEQLRSRTNVSPELVYLVRYNGHEGIFVCDPADTVSVDNTATVIVTASGMRLKRLYEGALNAAWFGAEGNGTTDDTAAIRSALFTIRDNGGGKLVIPQGTYIISGTLNVYSNTILEGDGEATVLLAKVGQEGFSFMLLGYTGLFTCKHAQIRNLVLDGNIQNRPDIRRGNGCLFLGNEAQYNLVENVTIRNFGNNDRSGNFYTIEATEQDTGDCHSNVIRKCRFDDPSRMSGFAVRYFTNYTNVNLADHQFTKFVRNNLVEDCVFEGFTFNVIELAGPATLYNTIRQCTIHDTNAVTCIESDKGGSYNRFENNDIMKMSGPLEGVKVDSETPQTIAMRAQGVIYTGMNHAGVQVTIERYARGNLFIGNKIRNVPKGKSSSGGLLLSRAIDTTAVGNDFQSIVSENLTDIHSCIMLDAYVERATITGGTISDCNAGIITTAGTNYLYKDITISNLSSKTKGTFYRSYTGGNKKGFTLIGNQVEIETTNVSAIDLTEEDMLITGNRLSGAGGWGFGVMVRPNSKPTIAGNRISGFTSTVRPLPGSAFSRSVVADNTALNLTGSPVDPIQTTKSAMPTTGSWVRNDIVYNQNPVLLGTAPDEYFVSCWVRLTTGAEHTDGTDWAEQRVYVQTLPNSESRGQVLPVKQITGSAYTASLNDYQMEVDATAGPSVIQLPKASEHPGRTFLIIKASPGRNKVTVEAVENDTVGGTRSMKLQSRNESVTLTSNGVNRWHVQSRYSPDDDEDDD</sequence>
<organism evidence="2 3">
    <name type="scientific">Paenibacillus oceani</name>
    <dbReference type="NCBI Taxonomy" id="2772510"/>
    <lineage>
        <taxon>Bacteria</taxon>
        <taxon>Bacillati</taxon>
        <taxon>Bacillota</taxon>
        <taxon>Bacilli</taxon>
        <taxon>Bacillales</taxon>
        <taxon>Paenibacillaceae</taxon>
        <taxon>Paenibacillus</taxon>
    </lineage>
</organism>
<reference evidence="2" key="1">
    <citation type="submission" date="2020-09" db="EMBL/GenBank/DDBJ databases">
        <title>A novel bacterium of genus Paenibacillus, isolated from South China Sea.</title>
        <authorList>
            <person name="Huang H."/>
            <person name="Mo K."/>
            <person name="Hu Y."/>
        </authorList>
    </citation>
    <scope>NUCLEOTIDE SEQUENCE</scope>
    <source>
        <strain evidence="2">IB182363</strain>
    </source>
</reference>
<comment type="caution">
    <text evidence="2">The sequence shown here is derived from an EMBL/GenBank/DDBJ whole genome shotgun (WGS) entry which is preliminary data.</text>
</comment>
<feature type="domain" description="Rhamnogalacturonase A/B/Epimerase-like pectate lyase" evidence="1">
    <location>
        <begin position="123"/>
        <end position="261"/>
    </location>
</feature>
<dbReference type="InterPro" id="IPR006626">
    <property type="entry name" value="PbH1"/>
</dbReference>
<evidence type="ECO:0000259" key="1">
    <source>
        <dbReference type="Pfam" id="PF12708"/>
    </source>
</evidence>
<dbReference type="InterPro" id="IPR024535">
    <property type="entry name" value="RHGA/B-epi-like_pectate_lyase"/>
</dbReference>
<name>A0A927GYL4_9BACL</name>
<dbReference type="Gene3D" id="2.160.20.10">
    <property type="entry name" value="Single-stranded right-handed beta-helix, Pectin lyase-like"/>
    <property type="match status" value="1"/>
</dbReference>
<dbReference type="RefSeq" id="WP_190926576.1">
    <property type="nucleotide sequence ID" value="NZ_JACXJA010000008.1"/>
</dbReference>
<proteinExistence type="predicted"/>
<dbReference type="EMBL" id="JACXJA010000008">
    <property type="protein sequence ID" value="MBD2862036.1"/>
    <property type="molecule type" value="Genomic_DNA"/>
</dbReference>
<gene>
    <name evidence="2" type="ORF">IDH45_08590</name>
</gene>
<dbReference type="AlphaFoldDB" id="A0A927GYL4"/>
<protein>
    <recommendedName>
        <fullName evidence="1">Rhamnogalacturonase A/B/Epimerase-like pectate lyase domain-containing protein</fullName>
    </recommendedName>
</protein>
<keyword evidence="3" id="KW-1185">Reference proteome</keyword>
<accession>A0A927GYL4</accession>